<dbReference type="PANTHER" id="PTHR43098:SF3">
    <property type="entry name" value="L-ORNITHINE N(5)-MONOOXYGENASE-RELATED"/>
    <property type="match status" value="1"/>
</dbReference>
<keyword evidence="3" id="KW-0285">Flavoprotein</keyword>
<keyword evidence="7" id="KW-0503">Monooxygenase</keyword>
<evidence type="ECO:0000256" key="7">
    <source>
        <dbReference type="ARBA" id="ARBA00023033"/>
    </source>
</evidence>
<dbReference type="Proteomes" id="UP000799429">
    <property type="component" value="Unassembled WGS sequence"/>
</dbReference>
<dbReference type="OrthoDB" id="66881at2759"/>
<feature type="compositionally biased region" description="Low complexity" evidence="8">
    <location>
        <begin position="10"/>
        <end position="21"/>
    </location>
</feature>
<keyword evidence="5" id="KW-0521">NADP</keyword>
<dbReference type="EMBL" id="MU006089">
    <property type="protein sequence ID" value="KAF2843147.1"/>
    <property type="molecule type" value="Genomic_DNA"/>
</dbReference>
<reference evidence="9" key="1">
    <citation type="journal article" date="2020" name="Stud. Mycol.">
        <title>101 Dothideomycetes genomes: a test case for predicting lifestyles and emergence of pathogens.</title>
        <authorList>
            <person name="Haridas S."/>
            <person name="Albert R."/>
            <person name="Binder M."/>
            <person name="Bloem J."/>
            <person name="Labutti K."/>
            <person name="Salamov A."/>
            <person name="Andreopoulos B."/>
            <person name="Baker S."/>
            <person name="Barry K."/>
            <person name="Bills G."/>
            <person name="Bluhm B."/>
            <person name="Cannon C."/>
            <person name="Castanera R."/>
            <person name="Culley D."/>
            <person name="Daum C."/>
            <person name="Ezra D."/>
            <person name="Gonzalez J."/>
            <person name="Henrissat B."/>
            <person name="Kuo A."/>
            <person name="Liang C."/>
            <person name="Lipzen A."/>
            <person name="Lutzoni F."/>
            <person name="Magnuson J."/>
            <person name="Mondo S."/>
            <person name="Nolan M."/>
            <person name="Ohm R."/>
            <person name="Pangilinan J."/>
            <person name="Park H.-J."/>
            <person name="Ramirez L."/>
            <person name="Alfaro M."/>
            <person name="Sun H."/>
            <person name="Tritt A."/>
            <person name="Yoshinaga Y."/>
            <person name="Zwiers L.-H."/>
            <person name="Turgeon B."/>
            <person name="Goodwin S."/>
            <person name="Spatafora J."/>
            <person name="Crous P."/>
            <person name="Grigoriev I."/>
        </authorList>
    </citation>
    <scope>NUCLEOTIDE SEQUENCE</scope>
    <source>
        <strain evidence="9">CBS 101060</strain>
    </source>
</reference>
<feature type="region of interest" description="Disordered" evidence="8">
    <location>
        <begin position="1"/>
        <end position="21"/>
    </location>
</feature>
<dbReference type="GO" id="GO:0050661">
    <property type="term" value="F:NADP binding"/>
    <property type="evidence" value="ECO:0007669"/>
    <property type="project" value="InterPro"/>
</dbReference>
<dbReference type="Gene3D" id="3.50.50.60">
    <property type="entry name" value="FAD/NAD(P)-binding domain"/>
    <property type="match status" value="3"/>
</dbReference>
<protein>
    <submittedName>
        <fullName evidence="9">Cyclopentanone 1,2-monooxygenase</fullName>
    </submittedName>
</protein>
<comment type="similarity">
    <text evidence="2">Belongs to the FAD-binding monooxygenase family.</text>
</comment>
<evidence type="ECO:0000256" key="4">
    <source>
        <dbReference type="ARBA" id="ARBA00022827"/>
    </source>
</evidence>
<dbReference type="PANTHER" id="PTHR43098">
    <property type="entry name" value="L-ORNITHINE N(5)-MONOOXYGENASE-RELATED"/>
    <property type="match status" value="1"/>
</dbReference>
<comment type="cofactor">
    <cofactor evidence="1">
        <name>FAD</name>
        <dbReference type="ChEBI" id="CHEBI:57692"/>
    </cofactor>
</comment>
<comment type="caution">
    <text evidence="9">The sequence shown here is derived from an EMBL/GenBank/DDBJ whole genome shotgun (WGS) entry which is preliminary data.</text>
</comment>
<keyword evidence="4" id="KW-0274">FAD</keyword>
<evidence type="ECO:0000256" key="6">
    <source>
        <dbReference type="ARBA" id="ARBA00023002"/>
    </source>
</evidence>
<evidence type="ECO:0000313" key="10">
    <source>
        <dbReference type="Proteomes" id="UP000799429"/>
    </source>
</evidence>
<dbReference type="AlphaFoldDB" id="A0A9P4VVK8"/>
<dbReference type="InterPro" id="IPR020946">
    <property type="entry name" value="Flavin_mOase-like"/>
</dbReference>
<dbReference type="SUPFAM" id="SSF51905">
    <property type="entry name" value="FAD/NAD(P)-binding domain"/>
    <property type="match status" value="2"/>
</dbReference>
<accession>A0A9P4VVK8</accession>
<evidence type="ECO:0000256" key="5">
    <source>
        <dbReference type="ARBA" id="ARBA00022857"/>
    </source>
</evidence>
<gene>
    <name evidence="9" type="ORF">M501DRAFT_924925</name>
</gene>
<keyword evidence="6" id="KW-0560">Oxidoreductase</keyword>
<evidence type="ECO:0000256" key="8">
    <source>
        <dbReference type="SAM" id="MobiDB-lite"/>
    </source>
</evidence>
<keyword evidence="10" id="KW-1185">Reference proteome</keyword>
<proteinExistence type="inferred from homology"/>
<dbReference type="InterPro" id="IPR036188">
    <property type="entry name" value="FAD/NAD-bd_sf"/>
</dbReference>
<dbReference type="PRINTS" id="PR00411">
    <property type="entry name" value="PNDRDTASEI"/>
</dbReference>
<evidence type="ECO:0000313" key="9">
    <source>
        <dbReference type="EMBL" id="KAF2843147.1"/>
    </source>
</evidence>
<evidence type="ECO:0000256" key="2">
    <source>
        <dbReference type="ARBA" id="ARBA00010139"/>
    </source>
</evidence>
<dbReference type="GO" id="GO:0004499">
    <property type="term" value="F:N,N-dimethylaniline monooxygenase activity"/>
    <property type="evidence" value="ECO:0007669"/>
    <property type="project" value="InterPro"/>
</dbReference>
<dbReference type="InterPro" id="IPR050775">
    <property type="entry name" value="FAD-binding_Monooxygenases"/>
</dbReference>
<evidence type="ECO:0000256" key="1">
    <source>
        <dbReference type="ARBA" id="ARBA00001974"/>
    </source>
</evidence>
<organism evidence="9 10">
    <name type="scientific">Patellaria atrata CBS 101060</name>
    <dbReference type="NCBI Taxonomy" id="1346257"/>
    <lineage>
        <taxon>Eukaryota</taxon>
        <taxon>Fungi</taxon>
        <taxon>Dikarya</taxon>
        <taxon>Ascomycota</taxon>
        <taxon>Pezizomycotina</taxon>
        <taxon>Dothideomycetes</taxon>
        <taxon>Dothideomycetes incertae sedis</taxon>
        <taxon>Patellariales</taxon>
        <taxon>Patellariaceae</taxon>
        <taxon>Patellaria</taxon>
    </lineage>
</organism>
<sequence>MAPFRKDIGSTKGTTTTSDGSNGQGVYRDVVIVGAGFAGIYLLHRLRDELGLSCVVFEAGKELGGVWYWNRYPGARVDSEVPVYEYSFEKVWKDWTWTEKYPDRNELREYFAHVDKVVDVKKDVVFDARVVHTQFHKNPGTKSGKWTTKTEDGQVVYSRYLIIATGFATKRLFPDWPGLESFKGEIHHGSFWPKEGVDIKGKRVAVIGTGATGVQIAQHTAKEAASVTVFQRTPNLALPMRQRLLKKEEQDRNKVDYPKLFKDRLGTFSGFPYDFVGRNAMDDTPEQREKFYEELWAAGGFHFWLGTYHDTLFDKESNRQAYDFWAKKTRARISDPRKRDILAPLDPPHAWGTKRPSLELDYYEQLDRPQNDVVDLKATSIADVTETGIKTSDGKHREFDVIALGTGFDSLNGGMKNMGLKDVNGVDLAEKWKTATSSYIGMTCAGFPNMFFLYGAHSPAPFTNGPSCIDVQGNWIFEAISKCYRESIEYLDPIPAAEEAWKRRVVNLSEKTLFPGTASWYTGANVPGKPIEHLNYTGGLQRYAEDCRQVLEAGFSGFDTGNVHCSSFACFDT</sequence>
<name>A0A9P4VVK8_9PEZI</name>
<dbReference type="GO" id="GO:0050660">
    <property type="term" value="F:flavin adenine dinucleotide binding"/>
    <property type="evidence" value="ECO:0007669"/>
    <property type="project" value="InterPro"/>
</dbReference>
<evidence type="ECO:0000256" key="3">
    <source>
        <dbReference type="ARBA" id="ARBA00022630"/>
    </source>
</evidence>
<dbReference type="Pfam" id="PF00743">
    <property type="entry name" value="FMO-like"/>
    <property type="match status" value="1"/>
</dbReference>